<dbReference type="RefSeq" id="WP_089252390.1">
    <property type="nucleotide sequence ID" value="NZ_FZPH01000010.1"/>
</dbReference>
<feature type="region of interest" description="Disordered" evidence="6">
    <location>
        <begin position="36"/>
        <end position="78"/>
    </location>
</feature>
<dbReference type="AlphaFoldDB" id="A0A239NPZ7"/>
<keyword evidence="7" id="KW-0732">Signal</keyword>
<feature type="region of interest" description="Disordered" evidence="6">
    <location>
        <begin position="400"/>
        <end position="508"/>
    </location>
</feature>
<dbReference type="SUPFAM" id="SSF54001">
    <property type="entry name" value="Cysteine proteinases"/>
    <property type="match status" value="1"/>
</dbReference>
<evidence type="ECO:0000256" key="2">
    <source>
        <dbReference type="ARBA" id="ARBA00022670"/>
    </source>
</evidence>
<feature type="domain" description="NlpC/P60" evidence="8">
    <location>
        <begin position="276"/>
        <end position="405"/>
    </location>
</feature>
<evidence type="ECO:0000313" key="9">
    <source>
        <dbReference type="EMBL" id="SNT56936.1"/>
    </source>
</evidence>
<dbReference type="InterPro" id="IPR038765">
    <property type="entry name" value="Papain-like_cys_pep_sf"/>
</dbReference>
<gene>
    <name evidence="9" type="ORF">SAMN05421812_11055</name>
</gene>
<dbReference type="Pfam" id="PF00877">
    <property type="entry name" value="NLPC_P60"/>
    <property type="match status" value="1"/>
</dbReference>
<keyword evidence="3" id="KW-0378">Hydrolase</keyword>
<evidence type="ECO:0000259" key="8">
    <source>
        <dbReference type="PROSITE" id="PS51935"/>
    </source>
</evidence>
<keyword evidence="4" id="KW-0788">Thiol protease</keyword>
<feature type="compositionally biased region" description="Low complexity" evidence="6">
    <location>
        <begin position="463"/>
        <end position="476"/>
    </location>
</feature>
<dbReference type="PANTHER" id="PTHR47359:SF3">
    <property type="entry name" value="NLP_P60 DOMAIN-CONTAINING PROTEIN-RELATED"/>
    <property type="match status" value="1"/>
</dbReference>
<evidence type="ECO:0000256" key="4">
    <source>
        <dbReference type="ARBA" id="ARBA00022807"/>
    </source>
</evidence>
<evidence type="ECO:0000256" key="1">
    <source>
        <dbReference type="ARBA" id="ARBA00007074"/>
    </source>
</evidence>
<feature type="chain" id="PRO_5012308823" evidence="7">
    <location>
        <begin position="34"/>
        <end position="508"/>
    </location>
</feature>
<comment type="similarity">
    <text evidence="1">Belongs to the peptidase C40 family.</text>
</comment>
<organism evidence="9 10">
    <name type="scientific">Asanoa hainanensis</name>
    <dbReference type="NCBI Taxonomy" id="560556"/>
    <lineage>
        <taxon>Bacteria</taxon>
        <taxon>Bacillati</taxon>
        <taxon>Actinomycetota</taxon>
        <taxon>Actinomycetes</taxon>
        <taxon>Micromonosporales</taxon>
        <taxon>Micromonosporaceae</taxon>
        <taxon>Asanoa</taxon>
    </lineage>
</organism>
<reference evidence="9 10" key="1">
    <citation type="submission" date="2017-06" db="EMBL/GenBank/DDBJ databases">
        <authorList>
            <person name="Kim H.J."/>
            <person name="Triplett B.A."/>
        </authorList>
    </citation>
    <scope>NUCLEOTIDE SEQUENCE [LARGE SCALE GENOMIC DNA]</scope>
    <source>
        <strain evidence="9 10">CGMCC 4.5593</strain>
    </source>
</reference>
<accession>A0A239NPZ7</accession>
<dbReference type="EMBL" id="FZPH01000010">
    <property type="protein sequence ID" value="SNT56936.1"/>
    <property type="molecule type" value="Genomic_DNA"/>
</dbReference>
<dbReference type="GO" id="GO:0006508">
    <property type="term" value="P:proteolysis"/>
    <property type="evidence" value="ECO:0007669"/>
    <property type="project" value="UniProtKB-KW"/>
</dbReference>
<dbReference type="InterPro" id="IPR000064">
    <property type="entry name" value="NLP_P60_dom"/>
</dbReference>
<evidence type="ECO:0000313" key="10">
    <source>
        <dbReference type="Proteomes" id="UP000198362"/>
    </source>
</evidence>
<feature type="signal peptide" evidence="7">
    <location>
        <begin position="1"/>
        <end position="33"/>
    </location>
</feature>
<keyword evidence="5" id="KW-0175">Coiled coil</keyword>
<dbReference type="Proteomes" id="UP000198362">
    <property type="component" value="Unassembled WGS sequence"/>
</dbReference>
<dbReference type="PANTHER" id="PTHR47359">
    <property type="entry name" value="PEPTIDOGLYCAN DL-ENDOPEPTIDASE CWLO"/>
    <property type="match status" value="1"/>
</dbReference>
<dbReference type="Gene3D" id="3.90.1720.10">
    <property type="entry name" value="endopeptidase domain like (from Nostoc punctiforme)"/>
    <property type="match status" value="1"/>
</dbReference>
<dbReference type="InterPro" id="IPR051794">
    <property type="entry name" value="PG_Endopeptidase_C40"/>
</dbReference>
<feature type="compositionally biased region" description="Low complexity" evidence="6">
    <location>
        <begin position="427"/>
        <end position="445"/>
    </location>
</feature>
<protein>
    <submittedName>
        <fullName evidence="9">NlpC/P60 family protein</fullName>
    </submittedName>
</protein>
<sequence length="508" mass="54263">MTRRQPNRRDVPHMRVIRPVAWAALLTATAAAAAGFGSPASATPRAADPPYPNNVPDAGSRPQPLGTIQLPGQPPATTVPQLPSLVASGPLAARINASATEVAMLGERVLELQQQRDQAATDLALADTNLRQKRDQLAAAQRNADSAASDALKAAAALPLGTYDRDMQDLDTLRRMLTGQSTGTHPEVAGDEVERARLAEQNATAYYAAMQAKHQKLVTDAGALEKSRKTKENALRALRADNIEAVEAYEREQERAEQRLGAQYVSGESVAGMKANDKAMVAVRYALAQLGDPYVWAAEGPDSFDCSGLMWASYRAAGFRDLPRVARDQYYYSRDRSVSRSALLPGDLIFFASGSSWQTVHHVGMYIGGGKMVHAPTTGDVVKVSTVWWSRFYGATRIFPAQQATPPPTTPPATTPPPTTTPPTTKPPVVTKPPETTRPPVVEPTKPVDPPPSTDPTDDPTETPETPVTDETTNPPVDDDTEETAPPVTQEDPPATDSAATPTGTSGS</sequence>
<feature type="coiled-coil region" evidence="5">
    <location>
        <begin position="123"/>
        <end position="150"/>
    </location>
</feature>
<proteinExistence type="inferred from homology"/>
<evidence type="ECO:0000256" key="3">
    <source>
        <dbReference type="ARBA" id="ARBA00022801"/>
    </source>
</evidence>
<dbReference type="PROSITE" id="PS51935">
    <property type="entry name" value="NLPC_P60"/>
    <property type="match status" value="1"/>
</dbReference>
<evidence type="ECO:0000256" key="7">
    <source>
        <dbReference type="SAM" id="SignalP"/>
    </source>
</evidence>
<dbReference type="OrthoDB" id="5184762at2"/>
<evidence type="ECO:0000256" key="6">
    <source>
        <dbReference type="SAM" id="MobiDB-lite"/>
    </source>
</evidence>
<dbReference type="GO" id="GO:0008234">
    <property type="term" value="F:cysteine-type peptidase activity"/>
    <property type="evidence" value="ECO:0007669"/>
    <property type="project" value="UniProtKB-KW"/>
</dbReference>
<name>A0A239NPZ7_9ACTN</name>
<feature type="compositionally biased region" description="Pro residues" evidence="6">
    <location>
        <begin position="405"/>
        <end position="426"/>
    </location>
</feature>
<feature type="compositionally biased region" description="Polar residues" evidence="6">
    <location>
        <begin position="498"/>
        <end position="508"/>
    </location>
</feature>
<evidence type="ECO:0000256" key="5">
    <source>
        <dbReference type="SAM" id="Coils"/>
    </source>
</evidence>
<keyword evidence="2" id="KW-0645">Protease</keyword>
<keyword evidence="10" id="KW-1185">Reference proteome</keyword>